<protein>
    <submittedName>
        <fullName evidence="2">Uncharacterized protein</fullName>
    </submittedName>
</protein>
<comment type="caution">
    <text evidence="2">The sequence shown here is derived from an EMBL/GenBank/DDBJ whole genome shotgun (WGS) entry which is preliminary data.</text>
</comment>
<feature type="region of interest" description="Disordered" evidence="1">
    <location>
        <begin position="54"/>
        <end position="74"/>
    </location>
</feature>
<evidence type="ECO:0000313" key="2">
    <source>
        <dbReference type="EMBL" id="RIA92073.1"/>
    </source>
</evidence>
<name>A0A397T1N2_9GLOM</name>
<dbReference type="STRING" id="658196.A0A397T1N2"/>
<evidence type="ECO:0000313" key="3">
    <source>
        <dbReference type="Proteomes" id="UP000265703"/>
    </source>
</evidence>
<feature type="compositionally biased region" description="Acidic residues" evidence="1">
    <location>
        <begin position="57"/>
        <end position="74"/>
    </location>
</feature>
<evidence type="ECO:0000256" key="1">
    <source>
        <dbReference type="SAM" id="MobiDB-lite"/>
    </source>
</evidence>
<keyword evidence="3" id="KW-1185">Reference proteome</keyword>
<dbReference type="AlphaFoldDB" id="A0A397T1N2"/>
<gene>
    <name evidence="2" type="ORF">C1645_821145</name>
</gene>
<proteinExistence type="predicted"/>
<accession>A0A397T1N2</accession>
<dbReference type="OrthoDB" id="2409507at2759"/>
<dbReference type="EMBL" id="QKYT01000135">
    <property type="protein sequence ID" value="RIA92073.1"/>
    <property type="molecule type" value="Genomic_DNA"/>
</dbReference>
<sequence>MYNFDPLEFKQIKNFLEIFKEVTVIMSGSFYLTLSMTVPLYNILIDHVEDVINENNNTDEEDDENNSNEEENWC</sequence>
<dbReference type="Proteomes" id="UP000265703">
    <property type="component" value="Unassembled WGS sequence"/>
</dbReference>
<organism evidence="2 3">
    <name type="scientific">Glomus cerebriforme</name>
    <dbReference type="NCBI Taxonomy" id="658196"/>
    <lineage>
        <taxon>Eukaryota</taxon>
        <taxon>Fungi</taxon>
        <taxon>Fungi incertae sedis</taxon>
        <taxon>Mucoromycota</taxon>
        <taxon>Glomeromycotina</taxon>
        <taxon>Glomeromycetes</taxon>
        <taxon>Glomerales</taxon>
        <taxon>Glomeraceae</taxon>
        <taxon>Glomus</taxon>
    </lineage>
</organism>
<reference evidence="2 3" key="1">
    <citation type="submission" date="2018-06" db="EMBL/GenBank/DDBJ databases">
        <title>Comparative genomics reveals the genomic features of Rhizophagus irregularis, R. cerebriforme, R. diaphanum and Gigaspora rosea, and their symbiotic lifestyle signature.</title>
        <authorList>
            <person name="Morin E."/>
            <person name="San Clemente H."/>
            <person name="Chen E.C.H."/>
            <person name="De La Providencia I."/>
            <person name="Hainaut M."/>
            <person name="Kuo A."/>
            <person name="Kohler A."/>
            <person name="Murat C."/>
            <person name="Tang N."/>
            <person name="Roy S."/>
            <person name="Loubradou J."/>
            <person name="Henrissat B."/>
            <person name="Grigoriev I.V."/>
            <person name="Corradi N."/>
            <person name="Roux C."/>
            <person name="Martin F.M."/>
        </authorList>
    </citation>
    <scope>NUCLEOTIDE SEQUENCE [LARGE SCALE GENOMIC DNA]</scope>
    <source>
        <strain evidence="2 3">DAOM 227022</strain>
    </source>
</reference>